<gene>
    <name evidence="2" type="ORF">DES35_101768</name>
</gene>
<reference evidence="2 3" key="1">
    <citation type="submission" date="2018-07" db="EMBL/GenBank/DDBJ databases">
        <title>Genomic Encyclopedia of Type Strains, Phase IV (KMG-IV): sequencing the most valuable type-strain genomes for metagenomic binning, comparative biology and taxonomic classification.</title>
        <authorList>
            <person name="Goeker M."/>
        </authorList>
    </citation>
    <scope>NUCLEOTIDE SEQUENCE [LARGE SCALE GENOMIC DNA]</scope>
    <source>
        <strain evidence="2 3">DSM 21410</strain>
    </source>
</reference>
<keyword evidence="1" id="KW-0812">Transmembrane</keyword>
<sequence>MKKILFITGIASSVFGFFQGYPYVFDYGILSNYGKGYVWGSALLFFTGLAMIYFALKIKKQAHKVRFSDDIDETEPRN</sequence>
<feature type="transmembrane region" description="Helical" evidence="1">
    <location>
        <begin position="36"/>
        <end position="56"/>
    </location>
</feature>
<comment type="caution">
    <text evidence="2">The sequence shown here is derived from an EMBL/GenBank/DDBJ whole genome shotgun (WGS) entry which is preliminary data.</text>
</comment>
<accession>A0A369A8M8</accession>
<keyword evidence="3" id="KW-1185">Reference proteome</keyword>
<protein>
    <submittedName>
        <fullName evidence="2">Uncharacterized protein</fullName>
    </submittedName>
</protein>
<proteinExistence type="predicted"/>
<dbReference type="EMBL" id="QPJS01000001">
    <property type="protein sequence ID" value="RCX05481.1"/>
    <property type="molecule type" value="Genomic_DNA"/>
</dbReference>
<name>A0A369A8M8_9FLAO</name>
<dbReference type="Proteomes" id="UP000253517">
    <property type="component" value="Unassembled WGS sequence"/>
</dbReference>
<keyword evidence="1" id="KW-0472">Membrane</keyword>
<dbReference type="AlphaFoldDB" id="A0A369A8M8"/>
<evidence type="ECO:0000313" key="3">
    <source>
        <dbReference type="Proteomes" id="UP000253517"/>
    </source>
</evidence>
<keyword evidence="1" id="KW-1133">Transmembrane helix</keyword>
<evidence type="ECO:0000256" key="1">
    <source>
        <dbReference type="SAM" id="Phobius"/>
    </source>
</evidence>
<organism evidence="2 3">
    <name type="scientific">Schleiferia thermophila</name>
    <dbReference type="NCBI Taxonomy" id="884107"/>
    <lineage>
        <taxon>Bacteria</taxon>
        <taxon>Pseudomonadati</taxon>
        <taxon>Bacteroidota</taxon>
        <taxon>Flavobacteriia</taxon>
        <taxon>Flavobacteriales</taxon>
        <taxon>Schleiferiaceae</taxon>
        <taxon>Schleiferia</taxon>
    </lineage>
</organism>
<evidence type="ECO:0000313" key="2">
    <source>
        <dbReference type="EMBL" id="RCX05481.1"/>
    </source>
</evidence>
<dbReference type="RefSeq" id="WP_114365815.1">
    <property type="nucleotide sequence ID" value="NZ_BHZF01000001.1"/>
</dbReference>